<feature type="non-terminal residue" evidence="1">
    <location>
        <position position="1"/>
    </location>
</feature>
<comment type="caution">
    <text evidence="1">The sequence shown here is derived from an EMBL/GenBank/DDBJ whole genome shotgun (WGS) entry which is preliminary data.</text>
</comment>
<keyword evidence="2" id="KW-1185">Reference proteome</keyword>
<evidence type="ECO:0008006" key="3">
    <source>
        <dbReference type="Google" id="ProtNLM"/>
    </source>
</evidence>
<organism evidence="1 2">
    <name type="scientific">Goodea atripinnis</name>
    <dbReference type="NCBI Taxonomy" id="208336"/>
    <lineage>
        <taxon>Eukaryota</taxon>
        <taxon>Metazoa</taxon>
        <taxon>Chordata</taxon>
        <taxon>Craniata</taxon>
        <taxon>Vertebrata</taxon>
        <taxon>Euteleostomi</taxon>
        <taxon>Actinopterygii</taxon>
        <taxon>Neopterygii</taxon>
        <taxon>Teleostei</taxon>
        <taxon>Neoteleostei</taxon>
        <taxon>Acanthomorphata</taxon>
        <taxon>Ovalentaria</taxon>
        <taxon>Atherinomorphae</taxon>
        <taxon>Cyprinodontiformes</taxon>
        <taxon>Goodeidae</taxon>
        <taxon>Goodea</taxon>
    </lineage>
</organism>
<protein>
    <recommendedName>
        <fullName evidence="3">Maturase K</fullName>
    </recommendedName>
</protein>
<dbReference type="Proteomes" id="UP001476798">
    <property type="component" value="Unassembled WGS sequence"/>
</dbReference>
<name>A0ABV0NWD6_9TELE</name>
<accession>A0ABV0NWD6</accession>
<gene>
    <name evidence="1" type="ORF">GOODEAATRI_020995</name>
</gene>
<evidence type="ECO:0000313" key="2">
    <source>
        <dbReference type="Proteomes" id="UP001476798"/>
    </source>
</evidence>
<dbReference type="EMBL" id="JAHRIO010051978">
    <property type="protein sequence ID" value="MEQ2175757.1"/>
    <property type="molecule type" value="Genomic_DNA"/>
</dbReference>
<sequence length="119" mass="13839">PLLSVVSSAPHWLQQHLLARLPLSHHLIFPLNYMDYEGHFTPGSVQRFVLFRQLCLLKVGKVIHSRFNKKYVFLSQRDLKLDFVICVYFVEGKTKKISQRIIEASLTLPDSRPFTNSQT</sequence>
<proteinExistence type="predicted"/>
<reference evidence="1 2" key="1">
    <citation type="submission" date="2021-06" db="EMBL/GenBank/DDBJ databases">
        <authorList>
            <person name="Palmer J.M."/>
        </authorList>
    </citation>
    <scope>NUCLEOTIDE SEQUENCE [LARGE SCALE GENOMIC DNA]</scope>
    <source>
        <strain evidence="1 2">GA_2019</strain>
        <tissue evidence="1">Muscle</tissue>
    </source>
</reference>
<evidence type="ECO:0000313" key="1">
    <source>
        <dbReference type="EMBL" id="MEQ2175757.1"/>
    </source>
</evidence>